<accession>A0A9X1QU06</accession>
<dbReference type="EMBL" id="JAIRBA010000004">
    <property type="protein sequence ID" value="MCG2417946.1"/>
    <property type="molecule type" value="Genomic_DNA"/>
</dbReference>
<keyword evidence="2" id="KW-1185">Reference proteome</keyword>
<organism evidence="1 2">
    <name type="scientific">Aequorivita vitellina</name>
    <dbReference type="NCBI Taxonomy" id="2874475"/>
    <lineage>
        <taxon>Bacteria</taxon>
        <taxon>Pseudomonadati</taxon>
        <taxon>Bacteroidota</taxon>
        <taxon>Flavobacteriia</taxon>
        <taxon>Flavobacteriales</taxon>
        <taxon>Flavobacteriaceae</taxon>
        <taxon>Aequorivita</taxon>
    </lineage>
</organism>
<proteinExistence type="predicted"/>
<name>A0A9X1QU06_9FLAO</name>
<protein>
    <submittedName>
        <fullName evidence="1">Uncharacterized protein</fullName>
    </submittedName>
</protein>
<comment type="caution">
    <text evidence="1">The sequence shown here is derived from an EMBL/GenBank/DDBJ whole genome shotgun (WGS) entry which is preliminary data.</text>
</comment>
<dbReference type="Proteomes" id="UP001139461">
    <property type="component" value="Unassembled WGS sequence"/>
</dbReference>
<sequence>MDIKELSNKLDKILEQQELILNKLENRIVLESNIPALNLTVSSKQKKEQELERWAKSMVEESIALQPHKIRLQRQFNLLVPPHNSRIKAYLKTNDPKVFDGLKRNI</sequence>
<dbReference type="AlphaFoldDB" id="A0A9X1QU06"/>
<dbReference type="RefSeq" id="WP_237601762.1">
    <property type="nucleotide sequence ID" value="NZ_JAIRBA010000004.1"/>
</dbReference>
<evidence type="ECO:0000313" key="1">
    <source>
        <dbReference type="EMBL" id="MCG2417946.1"/>
    </source>
</evidence>
<gene>
    <name evidence="1" type="ORF">K8089_02850</name>
</gene>
<reference evidence="1" key="1">
    <citation type="submission" date="2021-09" db="EMBL/GenBank/DDBJ databases">
        <title>Genome of Aequorivita sp. strain F47161.</title>
        <authorList>
            <person name="Wang Y."/>
        </authorList>
    </citation>
    <scope>NUCLEOTIDE SEQUENCE</scope>
    <source>
        <strain evidence="1">F47161</strain>
    </source>
</reference>
<evidence type="ECO:0000313" key="2">
    <source>
        <dbReference type="Proteomes" id="UP001139461"/>
    </source>
</evidence>